<comment type="caution">
    <text evidence="1">The sequence shown here is derived from an EMBL/GenBank/DDBJ whole genome shotgun (WGS) entry which is preliminary data.</text>
</comment>
<dbReference type="EMBL" id="WURB01000018">
    <property type="protein sequence ID" value="MXQ13592.1"/>
    <property type="molecule type" value="Genomic_DNA"/>
</dbReference>
<reference evidence="1 2" key="2">
    <citation type="submission" date="2020-01" db="EMBL/GenBank/DDBJ databases">
        <title>Microvirga sp. nov., an arsenate reduction bacterium isolated from Tibet hotspring sediments.</title>
        <authorList>
            <person name="Xian W.-D."/>
            <person name="Li W.-J."/>
        </authorList>
    </citation>
    <scope>NUCLEOTIDE SEQUENCE [LARGE SCALE GENOMIC DNA]</scope>
    <source>
        <strain evidence="1 2">KCTC 23863</strain>
    </source>
</reference>
<gene>
    <name evidence="1" type="ORF">GR328_19435</name>
</gene>
<dbReference type="Proteomes" id="UP000436483">
    <property type="component" value="Unassembled WGS sequence"/>
</dbReference>
<name>A0A7X3SQJ9_9HYPH</name>
<protein>
    <submittedName>
        <fullName evidence="1">Uncharacterized protein</fullName>
    </submittedName>
</protein>
<proteinExistence type="predicted"/>
<accession>A0A7X3SQJ9</accession>
<evidence type="ECO:0000313" key="1">
    <source>
        <dbReference type="EMBL" id="MXQ13592.1"/>
    </source>
</evidence>
<organism evidence="1 2">
    <name type="scientific">Microvirga makkahensis</name>
    <dbReference type="NCBI Taxonomy" id="1128670"/>
    <lineage>
        <taxon>Bacteria</taxon>
        <taxon>Pseudomonadati</taxon>
        <taxon>Pseudomonadota</taxon>
        <taxon>Alphaproteobacteria</taxon>
        <taxon>Hyphomicrobiales</taxon>
        <taxon>Methylobacteriaceae</taxon>
        <taxon>Microvirga</taxon>
    </lineage>
</organism>
<evidence type="ECO:0000313" key="2">
    <source>
        <dbReference type="Proteomes" id="UP000436483"/>
    </source>
</evidence>
<sequence length="67" mass="7241">MGFIHMPPAGSGSLPAIEPLQQQRLILDSSAIGCRMINRDAALRHHLLQIPDAEIVNQVSPGAEQDD</sequence>
<reference evidence="1 2" key="1">
    <citation type="submission" date="2019-12" db="EMBL/GenBank/DDBJ databases">
        <authorList>
            <person name="Yuan C.-G."/>
        </authorList>
    </citation>
    <scope>NUCLEOTIDE SEQUENCE [LARGE SCALE GENOMIC DNA]</scope>
    <source>
        <strain evidence="1 2">KCTC 23863</strain>
    </source>
</reference>
<dbReference type="AlphaFoldDB" id="A0A7X3SQJ9"/>
<keyword evidence="2" id="KW-1185">Reference proteome</keyword>